<proteinExistence type="predicted"/>
<evidence type="ECO:0000259" key="3">
    <source>
        <dbReference type="Pfam" id="PF03959"/>
    </source>
</evidence>
<protein>
    <recommendedName>
        <fullName evidence="3">Serine hydrolase domain-containing protein</fullName>
    </recommendedName>
</protein>
<name>A0ABQ0CRG4_9HYPO</name>
<feature type="region of interest" description="Disordered" evidence="2">
    <location>
        <begin position="273"/>
        <end position="329"/>
    </location>
</feature>
<keyword evidence="1" id="KW-0378">Hydrolase</keyword>
<organism evidence="4 5">
    <name type="scientific">Epichloe bromicola</name>
    <dbReference type="NCBI Taxonomy" id="79588"/>
    <lineage>
        <taxon>Eukaryota</taxon>
        <taxon>Fungi</taxon>
        <taxon>Dikarya</taxon>
        <taxon>Ascomycota</taxon>
        <taxon>Pezizomycotina</taxon>
        <taxon>Sordariomycetes</taxon>
        <taxon>Hypocreomycetidae</taxon>
        <taxon>Hypocreales</taxon>
        <taxon>Clavicipitaceae</taxon>
        <taxon>Epichloe</taxon>
    </lineage>
</organism>
<evidence type="ECO:0000256" key="2">
    <source>
        <dbReference type="SAM" id="MobiDB-lite"/>
    </source>
</evidence>
<evidence type="ECO:0000313" key="4">
    <source>
        <dbReference type="EMBL" id="GAB0135892.1"/>
    </source>
</evidence>
<feature type="domain" description="Serine hydrolase" evidence="3">
    <location>
        <begin position="101"/>
        <end position="253"/>
    </location>
</feature>
<feature type="compositionally biased region" description="Low complexity" evidence="2">
    <location>
        <begin position="304"/>
        <end position="329"/>
    </location>
</feature>
<dbReference type="Gene3D" id="3.40.50.1820">
    <property type="entry name" value="alpha/beta hydrolase"/>
    <property type="match status" value="1"/>
</dbReference>
<evidence type="ECO:0000313" key="5">
    <source>
        <dbReference type="Proteomes" id="UP001562357"/>
    </source>
</evidence>
<accession>A0ABQ0CRG4</accession>
<dbReference type="PANTHER" id="PTHR48070:SF4">
    <property type="entry name" value="ESTERASE ALNB"/>
    <property type="match status" value="1"/>
</dbReference>
<dbReference type="InterPro" id="IPR029058">
    <property type="entry name" value="AB_hydrolase_fold"/>
</dbReference>
<dbReference type="InterPro" id="IPR005645">
    <property type="entry name" value="FSH-like_dom"/>
</dbReference>
<dbReference type="InterPro" id="IPR050593">
    <property type="entry name" value="LovG"/>
</dbReference>
<dbReference type="EMBL" id="BAAFGZ010000156">
    <property type="protein sequence ID" value="GAB0135892.1"/>
    <property type="molecule type" value="Genomic_DNA"/>
</dbReference>
<sequence>MAALGQVHEIPELTEIGNSSGSGWKHLFNENFQVQLGPFAAKTSESGQISFKWISGRHEAIPPPGYDEYFGRGPLYRFIPFDGFQAREDILNKLSEFPQGATPEDTMRQLCQPGDMIKYDAEGVRAAILDILKVVRDDPEIEGILGFSEGAVAASSVIVEEKRQWEEEGIPRQLKCGVFLGGWPPLSLEGGRCNVMLADECGEVVDIPTCHIVGCDDPYIDGAMALYSMCDQDSAELFDHGSGHFVPREPQTLSELSEVIKDMVEKAESHFMSHIDSESMSESTKSLDDFSQDSEDSSANTSLDEFSQCSEKSSSRSSVVFSDCEPLDG</sequence>
<comment type="caution">
    <text evidence="4">The sequence shown here is derived from an EMBL/GenBank/DDBJ whole genome shotgun (WGS) entry which is preliminary data.</text>
</comment>
<dbReference type="PANTHER" id="PTHR48070">
    <property type="entry name" value="ESTERASE OVCA2"/>
    <property type="match status" value="1"/>
</dbReference>
<keyword evidence="5" id="KW-1185">Reference proteome</keyword>
<dbReference type="SUPFAM" id="SSF53474">
    <property type="entry name" value="alpha/beta-Hydrolases"/>
    <property type="match status" value="1"/>
</dbReference>
<evidence type="ECO:0000256" key="1">
    <source>
        <dbReference type="ARBA" id="ARBA00022801"/>
    </source>
</evidence>
<reference evidence="5" key="1">
    <citation type="submission" date="2024-06" db="EMBL/GenBank/DDBJ databases">
        <title>Draft Genome Sequences of Epichloe bromicola Strains Isolated from Elymus ciliaris.</title>
        <authorList>
            <consortium name="Epichloe bromicola genome sequencing consortium"/>
            <person name="Miura A."/>
            <person name="Imano S."/>
            <person name="Ashida A."/>
            <person name="Sato I."/>
            <person name="Chiba S."/>
            <person name="Tanaka A."/>
            <person name="Camagna M."/>
            <person name="Takemoto D."/>
        </authorList>
    </citation>
    <scope>NUCLEOTIDE SEQUENCE [LARGE SCALE GENOMIC DNA]</scope>
    <source>
        <strain evidence="5">DP</strain>
    </source>
</reference>
<dbReference type="Proteomes" id="UP001562357">
    <property type="component" value="Unassembled WGS sequence"/>
</dbReference>
<dbReference type="Pfam" id="PF03959">
    <property type="entry name" value="FSH1"/>
    <property type="match status" value="1"/>
</dbReference>
<gene>
    <name evidence="4" type="primary">g4214</name>
    <name evidence="4" type="ORF">EsDP_00004214</name>
</gene>